<dbReference type="PANTHER" id="PTHR23028">
    <property type="entry name" value="ACETYLTRANSFERASE"/>
    <property type="match status" value="1"/>
</dbReference>
<dbReference type="Proteomes" id="UP000321532">
    <property type="component" value="Unassembled WGS sequence"/>
</dbReference>
<feature type="transmembrane region" description="Helical" evidence="1">
    <location>
        <begin position="56"/>
        <end position="78"/>
    </location>
</feature>
<proteinExistence type="predicted"/>
<name>A0A512AYY1_9BACT</name>
<dbReference type="InterPro" id="IPR050879">
    <property type="entry name" value="Acyltransferase_3"/>
</dbReference>
<feature type="transmembrane region" description="Helical" evidence="1">
    <location>
        <begin position="90"/>
        <end position="112"/>
    </location>
</feature>
<evidence type="ECO:0000313" key="3">
    <source>
        <dbReference type="Proteomes" id="UP000321532"/>
    </source>
</evidence>
<keyword evidence="3" id="KW-1185">Reference proteome</keyword>
<comment type="caution">
    <text evidence="2">The sequence shown here is derived from an EMBL/GenBank/DDBJ whole genome shotgun (WGS) entry which is preliminary data.</text>
</comment>
<feature type="transmembrane region" description="Helical" evidence="1">
    <location>
        <begin position="132"/>
        <end position="153"/>
    </location>
</feature>
<protein>
    <recommendedName>
        <fullName evidence="4">Acyltransferase 3 domain-containing protein</fullName>
    </recommendedName>
</protein>
<keyword evidence="1" id="KW-0472">Membrane</keyword>
<accession>A0A512AYY1</accession>
<keyword evidence="1" id="KW-0812">Transmembrane</keyword>
<evidence type="ECO:0000313" key="2">
    <source>
        <dbReference type="EMBL" id="GEO04910.1"/>
    </source>
</evidence>
<evidence type="ECO:0008006" key="4">
    <source>
        <dbReference type="Google" id="ProtNLM"/>
    </source>
</evidence>
<dbReference type="AlphaFoldDB" id="A0A512AYY1"/>
<sequence>MDGLLAGGILAILIRENVRLLERIIPALLAISFLAILSIYLFTHSFADNNPLFIKIGYTLFDVFFGSIIIILFSTGKFGTSLRHNLERKFLLFFGKYSYGIYVYHWILFCFLNPRLLNFYSKLKIPFIDPQILAALTCTLLAIGVSYLSYNLFEKQFLKLKKYFSYSKEVTMPAVATASIGDSVLQSYEK</sequence>
<feature type="transmembrane region" description="Helical" evidence="1">
    <location>
        <begin position="24"/>
        <end position="44"/>
    </location>
</feature>
<organism evidence="2 3">
    <name type="scientific">Adhaeribacter aerolatus</name>
    <dbReference type="NCBI Taxonomy" id="670289"/>
    <lineage>
        <taxon>Bacteria</taxon>
        <taxon>Pseudomonadati</taxon>
        <taxon>Bacteroidota</taxon>
        <taxon>Cytophagia</taxon>
        <taxon>Cytophagales</taxon>
        <taxon>Hymenobacteraceae</taxon>
        <taxon>Adhaeribacter</taxon>
    </lineage>
</organism>
<evidence type="ECO:0000256" key="1">
    <source>
        <dbReference type="SAM" id="Phobius"/>
    </source>
</evidence>
<keyword evidence="1" id="KW-1133">Transmembrane helix</keyword>
<gene>
    <name evidence="2" type="ORF">AAE02nite_25740</name>
</gene>
<dbReference type="EMBL" id="BJYS01000018">
    <property type="protein sequence ID" value="GEO04910.1"/>
    <property type="molecule type" value="Genomic_DNA"/>
</dbReference>
<reference evidence="2 3" key="1">
    <citation type="submission" date="2019-07" db="EMBL/GenBank/DDBJ databases">
        <title>Whole genome shotgun sequence of Adhaeribacter aerolatus NBRC 106133.</title>
        <authorList>
            <person name="Hosoyama A."/>
            <person name="Uohara A."/>
            <person name="Ohji S."/>
            <person name="Ichikawa N."/>
        </authorList>
    </citation>
    <scope>NUCLEOTIDE SEQUENCE [LARGE SCALE GENOMIC DNA]</scope>
    <source>
        <strain evidence="2 3">NBRC 106133</strain>
    </source>
</reference>